<evidence type="ECO:0000259" key="1">
    <source>
        <dbReference type="Pfam" id="PF05685"/>
    </source>
</evidence>
<evidence type="ECO:0000313" key="2">
    <source>
        <dbReference type="EMBL" id="NDJ16858.1"/>
    </source>
</evidence>
<dbReference type="InterPro" id="IPR011335">
    <property type="entry name" value="Restrct_endonuc-II-like"/>
</dbReference>
<keyword evidence="3" id="KW-1185">Reference proteome</keyword>
<dbReference type="Proteomes" id="UP000646053">
    <property type="component" value="Unassembled WGS sequence"/>
</dbReference>
<feature type="domain" description="Putative restriction endonuclease" evidence="1">
    <location>
        <begin position="33"/>
        <end position="165"/>
    </location>
</feature>
<dbReference type="EMBL" id="WVIE01000005">
    <property type="protein sequence ID" value="NDJ16858.1"/>
    <property type="molecule type" value="Genomic_DNA"/>
</dbReference>
<organism evidence="2 3">
    <name type="scientific">Myxacorys almedinensis A</name>
    <dbReference type="NCBI Taxonomy" id="2690445"/>
    <lineage>
        <taxon>Bacteria</taxon>
        <taxon>Bacillati</taxon>
        <taxon>Cyanobacteriota</taxon>
        <taxon>Cyanophyceae</taxon>
        <taxon>Leptolyngbyales</taxon>
        <taxon>Leptolyngbyaceae</taxon>
        <taxon>Myxacorys</taxon>
        <taxon>Myxacorys almedinensis</taxon>
    </lineage>
</organism>
<name>A0A8J7Z5L8_9CYAN</name>
<dbReference type="Pfam" id="PF05685">
    <property type="entry name" value="Uma2"/>
    <property type="match status" value="1"/>
</dbReference>
<dbReference type="PANTHER" id="PTHR47152">
    <property type="entry name" value="SLR2084 PROTEIN-RELATED"/>
    <property type="match status" value="1"/>
</dbReference>
<dbReference type="InterPro" id="IPR012296">
    <property type="entry name" value="Nuclease_put_TT1808"/>
</dbReference>
<reference evidence="2" key="1">
    <citation type="submission" date="2019-12" db="EMBL/GenBank/DDBJ databases">
        <title>High-Quality draft genome sequences of three cyanobacteria isolated from the limestone walls of the Old Cathedral of Coimbra.</title>
        <authorList>
            <person name="Tiago I."/>
            <person name="Soares F."/>
            <person name="Portugal A."/>
        </authorList>
    </citation>
    <scope>NUCLEOTIDE SEQUENCE</scope>
    <source>
        <strain evidence="2">A</strain>
    </source>
</reference>
<evidence type="ECO:0000313" key="3">
    <source>
        <dbReference type="Proteomes" id="UP000646053"/>
    </source>
</evidence>
<keyword evidence="2" id="KW-0378">Hydrolase</keyword>
<accession>A0A8J7Z5L8</accession>
<dbReference type="SUPFAM" id="SSF52980">
    <property type="entry name" value="Restriction endonuclease-like"/>
    <property type="match status" value="1"/>
</dbReference>
<keyword evidence="2" id="KW-0540">Nuclease</keyword>
<dbReference type="RefSeq" id="WP_162422365.1">
    <property type="nucleotide sequence ID" value="NZ_WVIE01000005.1"/>
</dbReference>
<dbReference type="GO" id="GO:0004519">
    <property type="term" value="F:endonuclease activity"/>
    <property type="evidence" value="ECO:0007669"/>
    <property type="project" value="UniProtKB-KW"/>
</dbReference>
<comment type="caution">
    <text evidence="2">The sequence shown here is derived from an EMBL/GenBank/DDBJ whole genome shotgun (WGS) entry which is preliminary data.</text>
</comment>
<dbReference type="AlphaFoldDB" id="A0A8J7Z5L8"/>
<proteinExistence type="predicted"/>
<protein>
    <submittedName>
        <fullName evidence="2">Uma2 family endonuclease</fullName>
    </submittedName>
</protein>
<keyword evidence="2" id="KW-0255">Endonuclease</keyword>
<dbReference type="InterPro" id="IPR008538">
    <property type="entry name" value="Uma2"/>
</dbReference>
<dbReference type="PANTHER" id="PTHR47152:SF4">
    <property type="entry name" value="SLR0445 PROTEIN"/>
    <property type="match status" value="1"/>
</dbReference>
<dbReference type="Gene3D" id="3.90.1570.10">
    <property type="entry name" value="tt1808, chain A"/>
    <property type="match status" value="1"/>
</dbReference>
<sequence length="192" mass="22178">MTTTLTTKLHAFVQQGISWEKFKAIQHSFEGIPNVRLSYCQGELNILPISEEHEEFSAIIGLLLGIYFEEFGIEFFPSGSYSQIVAEKVEFQSDLSYCLQTKKPIPDLCIEVVFSSGSINKLKKYEMREVPEVWFWEDGLFSLYRLQSTGYDRISQSEALPDLDLDLLTRSVLIHSKVQAMREFRSALRLYQ</sequence>
<gene>
    <name evidence="2" type="ORF">GS601_06065</name>
</gene>
<dbReference type="CDD" id="cd06260">
    <property type="entry name" value="DUF820-like"/>
    <property type="match status" value="1"/>
</dbReference>